<organism evidence="3 4">
    <name type="scientific">Falsochrobactrum ovis</name>
    <dbReference type="NCBI Taxonomy" id="1293442"/>
    <lineage>
        <taxon>Bacteria</taxon>
        <taxon>Pseudomonadati</taxon>
        <taxon>Pseudomonadota</taxon>
        <taxon>Alphaproteobacteria</taxon>
        <taxon>Hyphomicrobiales</taxon>
        <taxon>Brucellaceae</taxon>
        <taxon>Falsochrobactrum</taxon>
    </lineage>
</organism>
<dbReference type="InterPro" id="IPR058058">
    <property type="entry name" value="CBU_0592-like"/>
</dbReference>
<keyword evidence="4" id="KW-1185">Reference proteome</keyword>
<dbReference type="Pfam" id="PF26604">
    <property type="entry name" value="CBU_0592"/>
    <property type="match status" value="1"/>
</dbReference>
<gene>
    <name evidence="3" type="ORF">C7374_103150</name>
</gene>
<reference evidence="3 4" key="1">
    <citation type="submission" date="2018-06" db="EMBL/GenBank/DDBJ databases">
        <title>Genomic Encyclopedia of Type Strains, Phase IV (KMG-IV): sequencing the most valuable type-strain genomes for metagenomic binning, comparative biology and taxonomic classification.</title>
        <authorList>
            <person name="Goeker M."/>
        </authorList>
    </citation>
    <scope>NUCLEOTIDE SEQUENCE [LARGE SCALE GENOMIC DNA]</scope>
    <source>
        <strain evidence="3 4">DSM 26720</strain>
    </source>
</reference>
<feature type="transmembrane region" description="Helical" evidence="1">
    <location>
        <begin position="58"/>
        <end position="75"/>
    </location>
</feature>
<accession>A0A364JWK0</accession>
<keyword evidence="1" id="KW-0472">Membrane</keyword>
<sequence>MGLPDVIGLVGAFFYVLGYALIQLRIFSVDDPIIPLLNILGGFALIYSLIWNFNLGSFISQVAWVVITIVGYIRFRMGSRPCTTRPQE</sequence>
<keyword evidence="1" id="KW-0812">Transmembrane</keyword>
<dbReference type="NCBIfam" id="NF047864">
    <property type="entry name" value="CBU_0592_membra"/>
    <property type="match status" value="1"/>
</dbReference>
<dbReference type="OrthoDB" id="6625330at2"/>
<evidence type="ECO:0000313" key="4">
    <source>
        <dbReference type="Proteomes" id="UP000249453"/>
    </source>
</evidence>
<dbReference type="EMBL" id="QLMK01000003">
    <property type="protein sequence ID" value="RAK31013.1"/>
    <property type="molecule type" value="Genomic_DNA"/>
</dbReference>
<dbReference type="RefSeq" id="WP_111574778.1">
    <property type="nucleotide sequence ID" value="NZ_JBHEEY010000002.1"/>
</dbReference>
<evidence type="ECO:0000313" key="3">
    <source>
        <dbReference type="EMBL" id="RAK31013.1"/>
    </source>
</evidence>
<evidence type="ECO:0000259" key="2">
    <source>
        <dbReference type="Pfam" id="PF26604"/>
    </source>
</evidence>
<feature type="domain" description="CBU-0592-like" evidence="2">
    <location>
        <begin position="5"/>
        <end position="75"/>
    </location>
</feature>
<comment type="caution">
    <text evidence="3">The sequence shown here is derived from an EMBL/GenBank/DDBJ whole genome shotgun (WGS) entry which is preliminary data.</text>
</comment>
<feature type="transmembrane region" description="Helical" evidence="1">
    <location>
        <begin position="34"/>
        <end position="52"/>
    </location>
</feature>
<dbReference type="AlphaFoldDB" id="A0A364JWK0"/>
<name>A0A364JWK0_9HYPH</name>
<proteinExistence type="predicted"/>
<keyword evidence="1" id="KW-1133">Transmembrane helix</keyword>
<evidence type="ECO:0000256" key="1">
    <source>
        <dbReference type="SAM" id="Phobius"/>
    </source>
</evidence>
<feature type="transmembrane region" description="Helical" evidence="1">
    <location>
        <begin position="6"/>
        <end position="22"/>
    </location>
</feature>
<dbReference type="Proteomes" id="UP000249453">
    <property type="component" value="Unassembled WGS sequence"/>
</dbReference>
<protein>
    <recommendedName>
        <fullName evidence="2">CBU-0592-like domain-containing protein</fullName>
    </recommendedName>
</protein>